<dbReference type="GO" id="GO:0110001">
    <property type="term" value="C:toxin-antitoxin complex"/>
    <property type="evidence" value="ECO:0007669"/>
    <property type="project" value="InterPro"/>
</dbReference>
<evidence type="ECO:0000256" key="3">
    <source>
        <dbReference type="ARBA" id="ARBA00022801"/>
    </source>
</evidence>
<comment type="similarity">
    <text evidence="4">Belongs to the HepT RNase toxin family.</text>
</comment>
<dbReference type="Pfam" id="PF01934">
    <property type="entry name" value="HepT-like"/>
    <property type="match status" value="1"/>
</dbReference>
<organism evidence="5 6">
    <name type="scientific">Campylobacter fetus subsp. venerealis NCTC 10354</name>
    <dbReference type="NCBI Taxonomy" id="983328"/>
    <lineage>
        <taxon>Bacteria</taxon>
        <taxon>Pseudomonadati</taxon>
        <taxon>Campylobacterota</taxon>
        <taxon>Epsilonproteobacteria</taxon>
        <taxon>Campylobacterales</taxon>
        <taxon>Campylobacteraceae</taxon>
        <taxon>Campylobacter</taxon>
        <taxon>Campylobacter fetus subsp. venerealis bv. venerealis</taxon>
    </lineage>
</organism>
<protein>
    <submittedName>
        <fullName evidence="5">DUF86 domain-containing protein</fullName>
    </submittedName>
</protein>
<reference evidence="5 6" key="1">
    <citation type="submission" date="2019-08" db="EMBL/GenBank/DDBJ databases">
        <title>Complete genomes of the Campylobacter fetus subsp. venerealis, Campylobacter lari subsp. concheus, Campylobacter sputorum bv. sputorum and Campylobacter volucris type strains.</title>
        <authorList>
            <person name="Miller W.G."/>
            <person name="Yee E."/>
        </authorList>
    </citation>
    <scope>NUCLEOTIDE SEQUENCE [LARGE SCALE GENOMIC DNA]</scope>
    <source>
        <strain evidence="5 6">NCTC 10354</strain>
    </source>
</reference>
<keyword evidence="1" id="KW-1277">Toxin-antitoxin system</keyword>
<proteinExistence type="inferred from homology"/>
<evidence type="ECO:0000313" key="6">
    <source>
        <dbReference type="Proteomes" id="UP000322035"/>
    </source>
</evidence>
<evidence type="ECO:0000256" key="1">
    <source>
        <dbReference type="ARBA" id="ARBA00022649"/>
    </source>
</evidence>
<keyword evidence="2" id="KW-0540">Nuclease</keyword>
<dbReference type="EMBL" id="CP043435">
    <property type="protein sequence ID" value="QEL45725.1"/>
    <property type="molecule type" value="Genomic_DNA"/>
</dbReference>
<dbReference type="InterPro" id="IPR008201">
    <property type="entry name" value="HepT-like"/>
</dbReference>
<dbReference type="GO" id="GO:0004540">
    <property type="term" value="F:RNA nuclease activity"/>
    <property type="evidence" value="ECO:0007669"/>
    <property type="project" value="InterPro"/>
</dbReference>
<accession>A0AAE6J0A1</accession>
<dbReference type="Gene3D" id="1.20.120.580">
    <property type="entry name" value="bsu32300-like"/>
    <property type="match status" value="1"/>
</dbReference>
<dbReference type="GO" id="GO:0016787">
    <property type="term" value="F:hydrolase activity"/>
    <property type="evidence" value="ECO:0007669"/>
    <property type="project" value="UniProtKB-KW"/>
</dbReference>
<sequence>MSNKIIYRLELAIEKIDQVFEVCKPKGITAALKDELLTKPAIMKHIDVVYQQFDKLEKAQEYHVLDKFSKDDLKGIRNIRNWSSHDYDNIQNEIIENVIRTNLPKLKQNLQKVLEETKKELCKDLEKNIDYFIKKQDILMPEAKTDLAKTIEKEYKRLQESGVELDKSYSDKIKNIIKENSKENQR</sequence>
<dbReference type="Proteomes" id="UP000322035">
    <property type="component" value="Chromosome"/>
</dbReference>
<evidence type="ECO:0000256" key="4">
    <source>
        <dbReference type="ARBA" id="ARBA00024207"/>
    </source>
</evidence>
<keyword evidence="3" id="KW-0378">Hydrolase</keyword>
<evidence type="ECO:0000313" key="5">
    <source>
        <dbReference type="EMBL" id="QEL45725.1"/>
    </source>
</evidence>
<name>A0AAE6J0A1_CAMFE</name>
<evidence type="ECO:0000256" key="2">
    <source>
        <dbReference type="ARBA" id="ARBA00022722"/>
    </source>
</evidence>
<gene>
    <name evidence="5" type="ORF">CFVT_1826</name>
</gene>
<dbReference type="AlphaFoldDB" id="A0AAE6J0A1"/>
<dbReference type="RefSeq" id="WP_002850892.1">
    <property type="nucleotide sequence ID" value="NZ_CP043435.1"/>
</dbReference>
<dbReference type="InterPro" id="IPR037038">
    <property type="entry name" value="HepT-like_sf"/>
</dbReference>